<evidence type="ECO:0000313" key="2">
    <source>
        <dbReference type="Proteomes" id="UP001140011"/>
    </source>
</evidence>
<dbReference type="EMBL" id="JANBUH010000007">
    <property type="protein sequence ID" value="KAJ2757089.1"/>
    <property type="molecule type" value="Genomic_DNA"/>
</dbReference>
<dbReference type="Proteomes" id="UP001140011">
    <property type="component" value="Unassembled WGS sequence"/>
</dbReference>
<evidence type="ECO:0000313" key="1">
    <source>
        <dbReference type="EMBL" id="KAJ2757089.1"/>
    </source>
</evidence>
<protein>
    <submittedName>
        <fullName evidence="1">Uncharacterized protein</fullName>
    </submittedName>
</protein>
<comment type="caution">
    <text evidence="1">The sequence shown here is derived from an EMBL/GenBank/DDBJ whole genome shotgun (WGS) entry which is preliminary data.</text>
</comment>
<reference evidence="1" key="1">
    <citation type="submission" date="2022-07" db="EMBL/GenBank/DDBJ databases">
        <title>Phylogenomic reconstructions and comparative analyses of Kickxellomycotina fungi.</title>
        <authorList>
            <person name="Reynolds N.K."/>
            <person name="Stajich J.E."/>
            <person name="Barry K."/>
            <person name="Grigoriev I.V."/>
            <person name="Crous P."/>
            <person name="Smith M.E."/>
        </authorList>
    </citation>
    <scope>NUCLEOTIDE SEQUENCE</scope>
    <source>
        <strain evidence="1">BCRC 34297</strain>
    </source>
</reference>
<name>A0A9W8LEA3_9FUNG</name>
<sequence length="530" mass="60440">MSTLSPFQTLPAHIVNTVVDHVLGSSRYEFDGLEKGSYGYQKLQFPRLHICRNFRAIVAANFCNICRISLSTLPYGIRIKWNTWPPQSLYRPDTSLFHLPKKIDLTLTMSDICTGNALTSLSRIAYKEGAFPRVRLIRFQFDQSMAWLDEIVSKPEETRANIRAFVQLIRKMAPGTKEIMVVTKFGLQGMTQCLKHHFSDLLIQLYQTVEHVVHQYHGQLEFNKSQLESVRNLISLNYFVKDNSAYFLRLAQSSTPTLNLLSTKSISDFDIAGLIRDDNGDYVRYPCLQTLWLVTWGKSNTSRLPVFPGAVPFPILRILSFRGGYPFGDDTPFRGNAATLMNVGISLDRSMVDMIRTYDIFTPGRHPKLQNVKTELVDGLVPGYFATVADYMQLALILSLPRSHLKLWEAVVLVRSLPLLSDLYTSYPKLGPIPAGVTLADLPDYAISKFAPMGKRFRCWRLDDDETEVSKEVVHCVILLALVCPNFGYAALAKNKREEFMELLSATIANEYQKYAPRLQRFLFYGWKER</sequence>
<organism evidence="1 2">
    <name type="scientific">Coemansia pectinata</name>
    <dbReference type="NCBI Taxonomy" id="1052879"/>
    <lineage>
        <taxon>Eukaryota</taxon>
        <taxon>Fungi</taxon>
        <taxon>Fungi incertae sedis</taxon>
        <taxon>Zoopagomycota</taxon>
        <taxon>Kickxellomycotina</taxon>
        <taxon>Kickxellomycetes</taxon>
        <taxon>Kickxellales</taxon>
        <taxon>Kickxellaceae</taxon>
        <taxon>Coemansia</taxon>
    </lineage>
</organism>
<gene>
    <name evidence="1" type="ORF">GGI19_000330</name>
</gene>
<dbReference type="AlphaFoldDB" id="A0A9W8LEA3"/>
<keyword evidence="2" id="KW-1185">Reference proteome</keyword>
<dbReference type="OrthoDB" id="5529877at2759"/>
<accession>A0A9W8LEA3</accession>
<proteinExistence type="predicted"/>